<keyword evidence="1" id="KW-1133">Transmembrane helix</keyword>
<dbReference type="InterPro" id="IPR025509">
    <property type="entry name" value="DUF4396"/>
</dbReference>
<sequence length="119" mass="13195">MFSGIMLLWWILTVPSFLFVAIDVWRTPAATVIKWAFVILAAFTGPIGAFLYVLGCREPLPGIHEEYVSVRWRQVMGSTMHCAAGDGIGIIVGAAIGAGLALNFWPDFFLEYGFGWVYF</sequence>
<feature type="transmembrane region" description="Helical" evidence="1">
    <location>
        <begin position="83"/>
        <end position="105"/>
    </location>
</feature>
<accession>A0A4Y8KQ94</accession>
<protein>
    <submittedName>
        <fullName evidence="3">DUF4396 domain-containing protein</fullName>
    </submittedName>
</protein>
<comment type="caution">
    <text evidence="3">The sequence shown here is derived from an EMBL/GenBank/DDBJ whole genome shotgun (WGS) entry which is preliminary data.</text>
</comment>
<dbReference type="Proteomes" id="UP000298218">
    <property type="component" value="Unassembled WGS sequence"/>
</dbReference>
<feature type="transmembrane region" description="Helical" evidence="1">
    <location>
        <begin position="32"/>
        <end position="54"/>
    </location>
</feature>
<feature type="domain" description="DUF4396" evidence="2">
    <location>
        <begin position="71"/>
        <end position="117"/>
    </location>
</feature>
<keyword evidence="1" id="KW-0472">Membrane</keyword>
<proteinExistence type="predicted"/>
<dbReference type="OrthoDB" id="345021at2"/>
<dbReference type="Pfam" id="PF14342">
    <property type="entry name" value="DUF4396"/>
    <property type="match status" value="1"/>
</dbReference>
<keyword evidence="4" id="KW-1185">Reference proteome</keyword>
<dbReference type="AlphaFoldDB" id="A0A4Y8KQ94"/>
<dbReference type="EMBL" id="SOHQ01000012">
    <property type="protein sequence ID" value="TFD81080.1"/>
    <property type="molecule type" value="Genomic_DNA"/>
</dbReference>
<evidence type="ECO:0000259" key="2">
    <source>
        <dbReference type="Pfam" id="PF14342"/>
    </source>
</evidence>
<evidence type="ECO:0000313" key="3">
    <source>
        <dbReference type="EMBL" id="TFD81080.1"/>
    </source>
</evidence>
<name>A0A4Y8KQ94_9MICO</name>
<keyword evidence="1" id="KW-0812">Transmembrane</keyword>
<evidence type="ECO:0000313" key="4">
    <source>
        <dbReference type="Proteomes" id="UP000298218"/>
    </source>
</evidence>
<feature type="transmembrane region" description="Helical" evidence="1">
    <location>
        <begin position="7"/>
        <end position="26"/>
    </location>
</feature>
<evidence type="ECO:0000256" key="1">
    <source>
        <dbReference type="SAM" id="Phobius"/>
    </source>
</evidence>
<gene>
    <name evidence="3" type="ORF">E3T53_03635</name>
</gene>
<reference evidence="3 4" key="1">
    <citation type="submission" date="2019-03" db="EMBL/GenBank/DDBJ databases">
        <title>Genomics of glacier-inhabiting Cryobacterium strains.</title>
        <authorList>
            <person name="Liu Q."/>
            <person name="Xin Y.-H."/>
        </authorList>
    </citation>
    <scope>NUCLEOTIDE SEQUENCE [LARGE SCALE GENOMIC DNA]</scope>
    <source>
        <strain evidence="3 4">CGMCC 1.4292</strain>
    </source>
</reference>
<organism evidence="3 4">
    <name type="scientific">Cryobacterium psychrophilum</name>
    <dbReference type="NCBI Taxonomy" id="41988"/>
    <lineage>
        <taxon>Bacteria</taxon>
        <taxon>Bacillati</taxon>
        <taxon>Actinomycetota</taxon>
        <taxon>Actinomycetes</taxon>
        <taxon>Micrococcales</taxon>
        <taxon>Microbacteriaceae</taxon>
        <taxon>Cryobacterium</taxon>
    </lineage>
</organism>